<comment type="caution">
    <text evidence="3">The sequence shown here is derived from an EMBL/GenBank/DDBJ whole genome shotgun (WGS) entry which is preliminary data.</text>
</comment>
<dbReference type="Pfam" id="PF07282">
    <property type="entry name" value="Cas12f1-like_TNB"/>
    <property type="match status" value="1"/>
</dbReference>
<evidence type="ECO:0000313" key="4">
    <source>
        <dbReference type="Proteomes" id="UP001211015"/>
    </source>
</evidence>
<dbReference type="GO" id="GO:0003677">
    <property type="term" value="F:DNA binding"/>
    <property type="evidence" value="ECO:0007669"/>
    <property type="project" value="UniProtKB-KW"/>
</dbReference>
<accession>A0AAW6E5L1</accession>
<dbReference type="RefSeq" id="WP_272111754.1">
    <property type="nucleotide sequence ID" value="NZ_JADNGL010000012.1"/>
</dbReference>
<organism evidence="3 4">
    <name type="scientific">Ruminococcus bicirculans</name>
    <name type="common">ex Wegman et al. 2014</name>
    <dbReference type="NCBI Taxonomy" id="1160721"/>
    <lineage>
        <taxon>Bacteria</taxon>
        <taxon>Bacillati</taxon>
        <taxon>Bacillota</taxon>
        <taxon>Clostridia</taxon>
        <taxon>Eubacteriales</taxon>
        <taxon>Oscillospiraceae</taxon>
        <taxon>Ruminococcus</taxon>
    </lineage>
</organism>
<gene>
    <name evidence="3" type="ORF">PNU62_08510</name>
</gene>
<sequence length="443" mass="51477">MTLLVKVVKIHLISEQFDKAGNRIDYKEVNKILWELQKQTREAKNKTVQLLWEWNNFSSDYVKASGIYPKAKDIFGYSSVHGQANKELRTKLILNSSNLSTTTMDVCKIFNTYKKEVWEGKRSVPSYKSDQPLDLHKDSIKLIYENNQFYVRLALLKKAEFAKYGFKDGFRFKMQVKDNSTKTILERCFDEVYKINASKLLYDQKKKMWKLNLSYSFDNKNISELDKEKILGVDVGVNCPLVASVFGDRDRFIIKGGEIEKFRKSVEARRRSMLEQTKYCGDGRIGHGRKKRTEPALNIGDKIARFRDTTNHKYSRALIEYAVKKGCGTIQMEKLTGITSKSDRFLKDWTYYDLQTKIENKAKEVGINVVYIAPKYTSQRCSNCGYIHKDNRPNQAKFRCLKCDFESNADYNASQNIGIKNIAKIIEKDLKKQKSEVQVNENK</sequence>
<dbReference type="NCBIfam" id="TIGR01766">
    <property type="entry name" value="IS200/IS605 family accessory protein TnpB-like domain"/>
    <property type="match status" value="1"/>
</dbReference>
<dbReference type="EMBL" id="JAQMLV010000010">
    <property type="protein sequence ID" value="MDB8745053.1"/>
    <property type="molecule type" value="Genomic_DNA"/>
</dbReference>
<dbReference type="InterPro" id="IPR010095">
    <property type="entry name" value="Cas12f1-like_TNB"/>
</dbReference>
<dbReference type="AlphaFoldDB" id="A0AAW6E5L1"/>
<protein>
    <submittedName>
        <fullName evidence="3">Transposase</fullName>
    </submittedName>
</protein>
<evidence type="ECO:0000313" key="3">
    <source>
        <dbReference type="EMBL" id="MDB8745053.1"/>
    </source>
</evidence>
<name>A0AAW6E5L1_9FIRM</name>
<reference evidence="3" key="1">
    <citation type="submission" date="2023-01" db="EMBL/GenBank/DDBJ databases">
        <title>Human gut microbiome strain richness.</title>
        <authorList>
            <person name="Chen-Liaw A."/>
        </authorList>
    </citation>
    <scope>NUCLEOTIDE SEQUENCE</scope>
    <source>
        <strain evidence="3">1001275st1_F4_1001275B_160808</strain>
    </source>
</reference>
<proteinExistence type="predicted"/>
<dbReference type="NCBIfam" id="NF040570">
    <property type="entry name" value="guided_TnpB"/>
    <property type="match status" value="1"/>
</dbReference>
<dbReference type="Proteomes" id="UP001211015">
    <property type="component" value="Unassembled WGS sequence"/>
</dbReference>
<feature type="domain" description="Cas12f1-like TNB" evidence="2">
    <location>
        <begin position="351"/>
        <end position="417"/>
    </location>
</feature>
<evidence type="ECO:0000256" key="1">
    <source>
        <dbReference type="ARBA" id="ARBA00023125"/>
    </source>
</evidence>
<evidence type="ECO:0000259" key="2">
    <source>
        <dbReference type="Pfam" id="PF07282"/>
    </source>
</evidence>
<keyword evidence="1" id="KW-0238">DNA-binding</keyword>